<organism evidence="1 2">
    <name type="scientific">Gimesia alba</name>
    <dbReference type="NCBI Taxonomy" id="2527973"/>
    <lineage>
        <taxon>Bacteria</taxon>
        <taxon>Pseudomonadati</taxon>
        <taxon>Planctomycetota</taxon>
        <taxon>Planctomycetia</taxon>
        <taxon>Planctomycetales</taxon>
        <taxon>Planctomycetaceae</taxon>
        <taxon>Gimesia</taxon>
    </lineage>
</organism>
<accession>A0A517RIA9</accession>
<evidence type="ECO:0000313" key="1">
    <source>
        <dbReference type="EMBL" id="QDT43602.1"/>
    </source>
</evidence>
<dbReference type="Proteomes" id="UP000317171">
    <property type="component" value="Chromosome"/>
</dbReference>
<dbReference type="EMBL" id="CP036269">
    <property type="protein sequence ID" value="QDT43602.1"/>
    <property type="molecule type" value="Genomic_DNA"/>
</dbReference>
<proteinExistence type="predicted"/>
<keyword evidence="2" id="KW-1185">Reference proteome</keyword>
<protein>
    <recommendedName>
        <fullName evidence="3">Lipoprotein</fullName>
    </recommendedName>
</protein>
<sequence>MKLCKSVLSVVVCVTLVSSCVSKLDRPPERDGYVVQAYHFCEKCESLQGGIYEKGPFKKFSSDQRKECVHEWQEISRDRFMQLAVDLHAVDWSKEPGHFWNGGIQVEQED</sequence>
<dbReference type="KEGG" id="gaz:Pan241w_37040"/>
<gene>
    <name evidence="1" type="ORF">Pan241w_37040</name>
</gene>
<dbReference type="OrthoDB" id="346114at2"/>
<dbReference type="RefSeq" id="WP_145218404.1">
    <property type="nucleotide sequence ID" value="NZ_CP036269.1"/>
</dbReference>
<reference evidence="1 2" key="1">
    <citation type="submission" date="2019-02" db="EMBL/GenBank/DDBJ databases">
        <title>Deep-cultivation of Planctomycetes and their phenomic and genomic characterization uncovers novel biology.</title>
        <authorList>
            <person name="Wiegand S."/>
            <person name="Jogler M."/>
            <person name="Boedeker C."/>
            <person name="Pinto D."/>
            <person name="Vollmers J."/>
            <person name="Rivas-Marin E."/>
            <person name="Kohn T."/>
            <person name="Peeters S.H."/>
            <person name="Heuer A."/>
            <person name="Rast P."/>
            <person name="Oberbeckmann S."/>
            <person name="Bunk B."/>
            <person name="Jeske O."/>
            <person name="Meyerdierks A."/>
            <person name="Storesund J.E."/>
            <person name="Kallscheuer N."/>
            <person name="Luecker S."/>
            <person name="Lage O.M."/>
            <person name="Pohl T."/>
            <person name="Merkel B.J."/>
            <person name="Hornburger P."/>
            <person name="Mueller R.-W."/>
            <person name="Bruemmer F."/>
            <person name="Labrenz M."/>
            <person name="Spormann A.M."/>
            <person name="Op den Camp H."/>
            <person name="Overmann J."/>
            <person name="Amann R."/>
            <person name="Jetten M.S.M."/>
            <person name="Mascher T."/>
            <person name="Medema M.H."/>
            <person name="Devos D.P."/>
            <person name="Kaster A.-K."/>
            <person name="Ovreas L."/>
            <person name="Rohde M."/>
            <person name="Galperin M.Y."/>
            <person name="Jogler C."/>
        </authorList>
    </citation>
    <scope>NUCLEOTIDE SEQUENCE [LARGE SCALE GENOMIC DNA]</scope>
    <source>
        <strain evidence="1 2">Pan241w</strain>
    </source>
</reference>
<evidence type="ECO:0000313" key="2">
    <source>
        <dbReference type="Proteomes" id="UP000317171"/>
    </source>
</evidence>
<name>A0A517RIA9_9PLAN</name>
<dbReference type="PROSITE" id="PS51257">
    <property type="entry name" value="PROKAR_LIPOPROTEIN"/>
    <property type="match status" value="1"/>
</dbReference>
<evidence type="ECO:0008006" key="3">
    <source>
        <dbReference type="Google" id="ProtNLM"/>
    </source>
</evidence>
<dbReference type="AlphaFoldDB" id="A0A517RIA9"/>